<reference evidence="1 2" key="1">
    <citation type="submission" date="2024-03" db="EMBL/GenBank/DDBJ databases">
        <title>Bacilli Hybrid Assemblies.</title>
        <authorList>
            <person name="Kovac J."/>
        </authorList>
    </citation>
    <scope>NUCLEOTIDE SEQUENCE [LARGE SCALE GENOMIC DNA]</scope>
    <source>
        <strain evidence="1 2">FSL M8-0022</strain>
    </source>
</reference>
<protein>
    <submittedName>
        <fullName evidence="1">Uncharacterized protein</fullName>
    </submittedName>
</protein>
<dbReference type="EMBL" id="JBBYAK010000002">
    <property type="protein sequence ID" value="MEL3959488.1"/>
    <property type="molecule type" value="Genomic_DNA"/>
</dbReference>
<proteinExistence type="predicted"/>
<organism evidence="1 2">
    <name type="scientific">Caldifermentibacillus hisashii</name>
    <dbReference type="NCBI Taxonomy" id="996558"/>
    <lineage>
        <taxon>Bacteria</taxon>
        <taxon>Bacillati</taxon>
        <taxon>Bacillota</taxon>
        <taxon>Bacilli</taxon>
        <taxon>Bacillales</taxon>
        <taxon>Bacillaceae</taxon>
        <taxon>Caldifermentibacillus</taxon>
    </lineage>
</organism>
<dbReference type="RefSeq" id="WP_342021124.1">
    <property type="nucleotide sequence ID" value="NZ_JBBYAK010000002.1"/>
</dbReference>
<comment type="caution">
    <text evidence="1">The sequence shown here is derived from an EMBL/GenBank/DDBJ whole genome shotgun (WGS) entry which is preliminary data.</text>
</comment>
<accession>A0ABU9K2W4</accession>
<gene>
    <name evidence="1" type="ORF">NST17_20260</name>
</gene>
<sequence>MIHQIDGKYRVMYKHPSQYTDRQANAFQGMIYTFEGVCENFSTGLSAFRNDKNELLLVNYHDIIQLKPIRE</sequence>
<dbReference type="Proteomes" id="UP001459714">
    <property type="component" value="Unassembled WGS sequence"/>
</dbReference>
<evidence type="ECO:0000313" key="1">
    <source>
        <dbReference type="EMBL" id="MEL3959488.1"/>
    </source>
</evidence>
<name>A0ABU9K2W4_9BACI</name>
<keyword evidence="2" id="KW-1185">Reference proteome</keyword>
<evidence type="ECO:0000313" key="2">
    <source>
        <dbReference type="Proteomes" id="UP001459714"/>
    </source>
</evidence>